<evidence type="ECO:0000256" key="13">
    <source>
        <dbReference type="ARBA" id="ARBA00023268"/>
    </source>
</evidence>
<evidence type="ECO:0000256" key="4">
    <source>
        <dbReference type="ARBA" id="ARBA00009524"/>
    </source>
</evidence>
<dbReference type="InterPro" id="IPR004443">
    <property type="entry name" value="YjeF_N_dom"/>
</dbReference>
<comment type="similarity">
    <text evidence="17">Belongs to the NnrD/CARKD family.</text>
</comment>
<evidence type="ECO:0000256" key="3">
    <source>
        <dbReference type="ARBA" id="ARBA00006001"/>
    </source>
</evidence>
<organism evidence="22 23">
    <name type="scientific">Tsuneonella litorea</name>
    <dbReference type="NCBI Taxonomy" id="2976475"/>
    <lineage>
        <taxon>Bacteria</taxon>
        <taxon>Pseudomonadati</taxon>
        <taxon>Pseudomonadota</taxon>
        <taxon>Alphaproteobacteria</taxon>
        <taxon>Sphingomonadales</taxon>
        <taxon>Erythrobacteraceae</taxon>
        <taxon>Tsuneonella</taxon>
    </lineage>
</organism>
<reference evidence="22" key="1">
    <citation type="submission" date="2022-09" db="EMBL/GenBank/DDBJ databases">
        <title>The genome sequence of Tsuneonella sp. YG55.</title>
        <authorList>
            <person name="Liu Y."/>
        </authorList>
    </citation>
    <scope>NUCLEOTIDE SEQUENCE</scope>
    <source>
        <strain evidence="22">YG55</strain>
    </source>
</reference>
<dbReference type="Proteomes" id="UP001142648">
    <property type="component" value="Unassembled WGS sequence"/>
</dbReference>
<evidence type="ECO:0000256" key="18">
    <source>
        <dbReference type="HAMAP-Rule" id="MF_01966"/>
    </source>
</evidence>
<dbReference type="GO" id="GO:0005524">
    <property type="term" value="F:ATP binding"/>
    <property type="evidence" value="ECO:0007669"/>
    <property type="project" value="UniProtKB-UniRule"/>
</dbReference>
<feature type="binding site" evidence="18">
    <location>
        <position position="60"/>
    </location>
    <ligand>
        <name>K(+)</name>
        <dbReference type="ChEBI" id="CHEBI:29103"/>
    </ligand>
</feature>
<dbReference type="RefSeq" id="WP_259961634.1">
    <property type="nucleotide sequence ID" value="NZ_JAOAMV010000003.1"/>
</dbReference>
<name>A0A9X2W199_9SPHN</name>
<feature type="domain" description="YjeF C-terminal" evidence="20">
    <location>
        <begin position="207"/>
        <end position="464"/>
    </location>
</feature>
<dbReference type="Pfam" id="PF03853">
    <property type="entry name" value="YjeF_N"/>
    <property type="match status" value="1"/>
</dbReference>
<dbReference type="SUPFAM" id="SSF53613">
    <property type="entry name" value="Ribokinase-like"/>
    <property type="match status" value="1"/>
</dbReference>
<comment type="caution">
    <text evidence="18">Lacks conserved residue(s) required for the propagation of feature annotation.</text>
</comment>
<dbReference type="EMBL" id="JAOAMV010000003">
    <property type="protein sequence ID" value="MCT2558763.1"/>
    <property type="molecule type" value="Genomic_DNA"/>
</dbReference>
<feature type="binding site" evidence="17">
    <location>
        <position position="295"/>
    </location>
    <ligand>
        <name>(6S)-NADPHX</name>
        <dbReference type="ChEBI" id="CHEBI:64076"/>
    </ligand>
</feature>
<dbReference type="GO" id="GO:0052856">
    <property type="term" value="F:NAD(P)HX epimerase activity"/>
    <property type="evidence" value="ECO:0007669"/>
    <property type="project" value="UniProtKB-UniRule"/>
</dbReference>
<evidence type="ECO:0000256" key="9">
    <source>
        <dbReference type="ARBA" id="ARBA00022958"/>
    </source>
</evidence>
<dbReference type="Gene3D" id="3.40.50.10260">
    <property type="entry name" value="YjeF N-terminal domain"/>
    <property type="match status" value="1"/>
</dbReference>
<evidence type="ECO:0000313" key="23">
    <source>
        <dbReference type="Proteomes" id="UP001142648"/>
    </source>
</evidence>
<dbReference type="GO" id="GO:0046496">
    <property type="term" value="P:nicotinamide nucleotide metabolic process"/>
    <property type="evidence" value="ECO:0007669"/>
    <property type="project" value="UniProtKB-UniRule"/>
</dbReference>
<dbReference type="EC" id="5.1.99.6" evidence="19"/>
<comment type="similarity">
    <text evidence="18">Belongs to the NnrE/AIBP family.</text>
</comment>
<dbReference type="AlphaFoldDB" id="A0A9X2W199"/>
<gene>
    <name evidence="17" type="primary">nnrD</name>
    <name evidence="18" type="synonym">nnrE</name>
    <name evidence="22" type="ORF">N0B51_07195</name>
</gene>
<evidence type="ECO:0000259" key="21">
    <source>
        <dbReference type="PROSITE" id="PS51385"/>
    </source>
</evidence>
<comment type="catalytic activity">
    <reaction evidence="1 18 19">
        <text>(6R)-NADHX = (6S)-NADHX</text>
        <dbReference type="Rhea" id="RHEA:32215"/>
        <dbReference type="ChEBI" id="CHEBI:64074"/>
        <dbReference type="ChEBI" id="CHEBI:64075"/>
        <dbReference type="EC" id="5.1.99.6"/>
    </reaction>
</comment>
<keyword evidence="23" id="KW-1185">Reference proteome</keyword>
<feature type="binding site" evidence="18">
    <location>
        <begin position="120"/>
        <end position="126"/>
    </location>
    <ligand>
        <name>(6S)-NADPHX</name>
        <dbReference type="ChEBI" id="CHEBI:64076"/>
    </ligand>
</feature>
<feature type="binding site" evidence="18">
    <location>
        <position position="152"/>
    </location>
    <ligand>
        <name>K(+)</name>
        <dbReference type="ChEBI" id="CHEBI:29103"/>
    </ligand>
</feature>
<keyword evidence="8 17" id="KW-0521">NADP</keyword>
<evidence type="ECO:0000256" key="6">
    <source>
        <dbReference type="ARBA" id="ARBA00022741"/>
    </source>
</evidence>
<feature type="binding site" evidence="18">
    <location>
        <begin position="59"/>
        <end position="63"/>
    </location>
    <ligand>
        <name>(6S)-NADPHX</name>
        <dbReference type="ChEBI" id="CHEBI:64076"/>
    </ligand>
</feature>
<comment type="function">
    <text evidence="17">Catalyzes the dehydration of the S-form of NAD(P)HX at the expense of ADP, which is converted to AMP. Together with NAD(P)HX epimerase, which catalyzes the epimerization of the S- and R-forms, the enzyme allows the repair of both epimers of NAD(P)HX, a damaged form of NAD(P)H that is a result of enzymatic or heat-dependent hydration.</text>
</comment>
<keyword evidence="13" id="KW-0511">Multifunctional enzyme</keyword>
<comment type="catalytic activity">
    <reaction evidence="16 17 19">
        <text>(6S)-NADPHX + ADP = AMP + phosphate + NADPH + H(+)</text>
        <dbReference type="Rhea" id="RHEA:32235"/>
        <dbReference type="ChEBI" id="CHEBI:15378"/>
        <dbReference type="ChEBI" id="CHEBI:43474"/>
        <dbReference type="ChEBI" id="CHEBI:57783"/>
        <dbReference type="ChEBI" id="CHEBI:64076"/>
        <dbReference type="ChEBI" id="CHEBI:456215"/>
        <dbReference type="ChEBI" id="CHEBI:456216"/>
        <dbReference type="EC" id="4.2.1.136"/>
    </reaction>
</comment>
<accession>A0A9X2W199</accession>
<protein>
    <recommendedName>
        <fullName evidence="19">Bifunctional NAD(P)H-hydrate repair enzyme</fullName>
    </recommendedName>
    <alternativeName>
        <fullName evidence="19">Nicotinamide nucleotide repair protein</fullName>
    </alternativeName>
    <domain>
        <recommendedName>
            <fullName evidence="19">ADP-dependent (S)-NAD(P)H-hydrate dehydratase</fullName>
            <ecNumber evidence="19">4.2.1.136</ecNumber>
        </recommendedName>
        <alternativeName>
            <fullName evidence="19">ADP-dependent NAD(P)HX dehydratase</fullName>
        </alternativeName>
    </domain>
    <domain>
        <recommendedName>
            <fullName evidence="19">NAD(P)H-hydrate epimerase</fullName>
            <ecNumber evidence="19">5.1.99.6</ecNumber>
        </recommendedName>
    </domain>
</protein>
<comment type="catalytic activity">
    <reaction evidence="15 17 19">
        <text>(6S)-NADHX + ADP = AMP + phosphate + NADH + H(+)</text>
        <dbReference type="Rhea" id="RHEA:32223"/>
        <dbReference type="ChEBI" id="CHEBI:15378"/>
        <dbReference type="ChEBI" id="CHEBI:43474"/>
        <dbReference type="ChEBI" id="CHEBI:57945"/>
        <dbReference type="ChEBI" id="CHEBI:64074"/>
        <dbReference type="ChEBI" id="CHEBI:456215"/>
        <dbReference type="ChEBI" id="CHEBI:456216"/>
        <dbReference type="EC" id="4.2.1.136"/>
    </reaction>
</comment>
<dbReference type="GO" id="GO:0110051">
    <property type="term" value="P:metabolite repair"/>
    <property type="evidence" value="ECO:0007669"/>
    <property type="project" value="TreeGrafter"/>
</dbReference>
<evidence type="ECO:0000256" key="17">
    <source>
        <dbReference type="HAMAP-Rule" id="MF_01965"/>
    </source>
</evidence>
<keyword evidence="5 18" id="KW-0479">Metal-binding</keyword>
<comment type="caution">
    <text evidence="22">The sequence shown here is derived from an EMBL/GenBank/DDBJ whole genome shotgun (WGS) entry which is preliminary data.</text>
</comment>
<dbReference type="GO" id="GO:0046872">
    <property type="term" value="F:metal ion binding"/>
    <property type="evidence" value="ECO:0007669"/>
    <property type="project" value="UniProtKB-UniRule"/>
</dbReference>
<keyword evidence="9 18" id="KW-0630">Potassium</keyword>
<comment type="function">
    <text evidence="18">Catalyzes the epimerization of the S- and R-forms of NAD(P)HX, a damaged form of NAD(P)H that is a result of enzymatic or heat-dependent hydration. This is a prerequisite for the S-specific NAD(P)H-hydrate dehydratase to allow the repair of both epimers of NAD(P)HX.</text>
</comment>
<dbReference type="SUPFAM" id="SSF64153">
    <property type="entry name" value="YjeF N-terminal domain-like"/>
    <property type="match status" value="1"/>
</dbReference>
<evidence type="ECO:0000256" key="14">
    <source>
        <dbReference type="ARBA" id="ARBA00025153"/>
    </source>
</evidence>
<dbReference type="PANTHER" id="PTHR12592:SF0">
    <property type="entry name" value="ATP-DEPENDENT (S)-NAD(P)H-HYDRATE DEHYDRATASE"/>
    <property type="match status" value="1"/>
</dbReference>
<evidence type="ECO:0000256" key="15">
    <source>
        <dbReference type="ARBA" id="ARBA00048238"/>
    </source>
</evidence>
<dbReference type="Pfam" id="PF01256">
    <property type="entry name" value="Carb_kinase"/>
    <property type="match status" value="1"/>
</dbReference>
<feature type="binding site" evidence="18">
    <location>
        <position position="149"/>
    </location>
    <ligand>
        <name>(6S)-NADPHX</name>
        <dbReference type="ChEBI" id="CHEBI:64076"/>
    </ligand>
</feature>
<dbReference type="InterPro" id="IPR036652">
    <property type="entry name" value="YjeF_N_dom_sf"/>
</dbReference>
<dbReference type="EC" id="4.2.1.136" evidence="19"/>
<feature type="binding site" evidence="17">
    <location>
        <position position="344"/>
    </location>
    <ligand>
        <name>(6S)-NADPHX</name>
        <dbReference type="ChEBI" id="CHEBI:64076"/>
    </ligand>
</feature>
<feature type="binding site" evidence="17">
    <location>
        <position position="410"/>
    </location>
    <ligand>
        <name>(6S)-NADPHX</name>
        <dbReference type="ChEBI" id="CHEBI:64076"/>
    </ligand>
</feature>
<comment type="function">
    <text evidence="14 19">Bifunctional enzyme that catalyzes the epimerization of the S- and R-forms of NAD(P)HX and the dehydration of the S-form of NAD(P)HX at the expense of ADP, which is converted to AMP. This allows the repair of both epimers of NAD(P)HX, a damaged form of NAD(P)H that is a result of enzymatic or heat-dependent hydration.</text>
</comment>
<feature type="binding site" evidence="17">
    <location>
        <position position="240"/>
    </location>
    <ligand>
        <name>(6S)-NADPHX</name>
        <dbReference type="ChEBI" id="CHEBI:64076"/>
    </ligand>
</feature>
<dbReference type="HAMAP" id="MF_01966">
    <property type="entry name" value="NADHX_epimerase"/>
    <property type="match status" value="1"/>
</dbReference>
<feature type="domain" description="YjeF N-terminal" evidence="21">
    <location>
        <begin position="13"/>
        <end position="206"/>
    </location>
</feature>
<dbReference type="GO" id="GO:0052855">
    <property type="term" value="F:ADP-dependent NAD(P)H-hydrate dehydratase activity"/>
    <property type="evidence" value="ECO:0007669"/>
    <property type="project" value="UniProtKB-UniRule"/>
</dbReference>
<dbReference type="PIRSF" id="PIRSF017184">
    <property type="entry name" value="Nnr"/>
    <property type="match status" value="1"/>
</dbReference>
<feature type="binding site" evidence="18">
    <location>
        <position position="116"/>
    </location>
    <ligand>
        <name>K(+)</name>
        <dbReference type="ChEBI" id="CHEBI:29103"/>
    </ligand>
</feature>
<keyword evidence="11 18" id="KW-0413">Isomerase</keyword>
<dbReference type="InterPro" id="IPR000631">
    <property type="entry name" value="CARKD"/>
</dbReference>
<comment type="similarity">
    <text evidence="3 19">In the N-terminal section; belongs to the NnrE/AIBP family.</text>
</comment>
<comment type="subunit">
    <text evidence="17">Homotetramer.</text>
</comment>
<evidence type="ECO:0000256" key="19">
    <source>
        <dbReference type="PIRNR" id="PIRNR017184"/>
    </source>
</evidence>
<comment type="similarity">
    <text evidence="4 19">In the C-terminal section; belongs to the NnrD/CARKD family.</text>
</comment>
<evidence type="ECO:0000256" key="11">
    <source>
        <dbReference type="ARBA" id="ARBA00023235"/>
    </source>
</evidence>
<dbReference type="CDD" id="cd01171">
    <property type="entry name" value="YXKO-related"/>
    <property type="match status" value="1"/>
</dbReference>
<evidence type="ECO:0000256" key="16">
    <source>
        <dbReference type="ARBA" id="ARBA00049209"/>
    </source>
</evidence>
<evidence type="ECO:0000256" key="12">
    <source>
        <dbReference type="ARBA" id="ARBA00023239"/>
    </source>
</evidence>
<evidence type="ECO:0000256" key="10">
    <source>
        <dbReference type="ARBA" id="ARBA00023027"/>
    </source>
</evidence>
<dbReference type="NCBIfam" id="TIGR00197">
    <property type="entry name" value="yjeF_nterm"/>
    <property type="match status" value="1"/>
</dbReference>
<feature type="binding site" evidence="17">
    <location>
        <position position="409"/>
    </location>
    <ligand>
        <name>AMP</name>
        <dbReference type="ChEBI" id="CHEBI:456215"/>
    </ligand>
</feature>
<dbReference type="HAMAP" id="MF_01965">
    <property type="entry name" value="NADHX_dehydratase"/>
    <property type="match status" value="1"/>
</dbReference>
<dbReference type="InterPro" id="IPR030677">
    <property type="entry name" value="Nnr"/>
</dbReference>
<comment type="catalytic activity">
    <reaction evidence="2 18 19">
        <text>(6R)-NADPHX = (6S)-NADPHX</text>
        <dbReference type="Rhea" id="RHEA:32227"/>
        <dbReference type="ChEBI" id="CHEBI:64076"/>
        <dbReference type="ChEBI" id="CHEBI:64077"/>
        <dbReference type="EC" id="5.1.99.6"/>
    </reaction>
</comment>
<feature type="binding site" evidence="17">
    <location>
        <begin position="380"/>
        <end position="384"/>
    </location>
    <ligand>
        <name>AMP</name>
        <dbReference type="ChEBI" id="CHEBI:456215"/>
    </ligand>
</feature>
<dbReference type="Gene3D" id="3.40.1190.20">
    <property type="match status" value="1"/>
</dbReference>
<comment type="cofactor">
    <cofactor evidence="18 19">
        <name>K(+)</name>
        <dbReference type="ChEBI" id="CHEBI:29103"/>
    </cofactor>
    <text evidence="18 19">Binds 1 potassium ion per subunit.</text>
</comment>
<proteinExistence type="inferred from homology"/>
<sequence length="465" mass="47698">MRPGEQVLTAAQMRAAEEALIAHGVSVDALMLRAGRGAAEWIWRVAAGRPVTVLCGPGNNGGDGYVIAETLRARGIEVGVVAPIEPKTDAARNARARWQGRVATSGDRIHGGVLVDCLFGSGLTRPLSPEHALLLAELAAHHAFTVAIDLPSGVATDGGALLGNVQRYDLTLALGAWKPAHFLMPALDRIGETRLVEIGVQQVESAAAVFPRPSFASPARGAHKYTRGLAGVVAGAMPGAAMLAATAAMRGGAGYVRLLSAHSHPAAPAALVVDDSDLSSALGDPRWSALLVGPGLGRDEAARERLGAVLGAGTPTVLDADALHLLDDDLLEGVDPSRLLLTPHEGELSRLCACFGVTAEGKLERARALAAVTGLTVLAKGPDTVLAAADGRRAFFPAAPSWLASAGTGDVLAGLAVSRLATGRAPFAAGGEAVWLHAQAAREAGPDLTADDLVRCLSSAYARFL</sequence>
<dbReference type="PANTHER" id="PTHR12592">
    <property type="entry name" value="ATP-DEPENDENT (S)-NAD(P)H-HYDRATE DEHYDRATASE FAMILY MEMBER"/>
    <property type="match status" value="1"/>
</dbReference>
<keyword evidence="6 17" id="KW-0547">Nucleotide-binding</keyword>
<evidence type="ECO:0000256" key="5">
    <source>
        <dbReference type="ARBA" id="ARBA00022723"/>
    </source>
</evidence>
<evidence type="ECO:0000256" key="2">
    <source>
        <dbReference type="ARBA" id="ARBA00000909"/>
    </source>
</evidence>
<dbReference type="InterPro" id="IPR029056">
    <property type="entry name" value="Ribokinase-like"/>
</dbReference>
<comment type="cofactor">
    <cofactor evidence="17">
        <name>Mg(2+)</name>
        <dbReference type="ChEBI" id="CHEBI:18420"/>
    </cofactor>
</comment>
<evidence type="ECO:0000256" key="8">
    <source>
        <dbReference type="ARBA" id="ARBA00022857"/>
    </source>
</evidence>
<keyword evidence="12 17" id="KW-0456">Lyase</keyword>
<keyword evidence="7 17" id="KW-0067">ATP-binding</keyword>
<keyword evidence="10 17" id="KW-0520">NAD</keyword>
<evidence type="ECO:0000256" key="7">
    <source>
        <dbReference type="ARBA" id="ARBA00022840"/>
    </source>
</evidence>
<evidence type="ECO:0000256" key="1">
    <source>
        <dbReference type="ARBA" id="ARBA00000013"/>
    </source>
</evidence>
<dbReference type="PROSITE" id="PS51385">
    <property type="entry name" value="YJEF_N"/>
    <property type="match status" value="1"/>
</dbReference>
<evidence type="ECO:0000313" key="22">
    <source>
        <dbReference type="EMBL" id="MCT2558763.1"/>
    </source>
</evidence>
<dbReference type="PROSITE" id="PS51383">
    <property type="entry name" value="YJEF_C_3"/>
    <property type="match status" value="1"/>
</dbReference>
<evidence type="ECO:0000259" key="20">
    <source>
        <dbReference type="PROSITE" id="PS51383"/>
    </source>
</evidence>